<reference evidence="3 4" key="1">
    <citation type="journal article" date="2012" name="J. Biotechnol.">
        <title>Genome sequence of the plant growth promoting strain Bacillus amyloliquefaciens subsp. plantarum B9601-Y2 and expression of mersacidin and other secondary metabolites.</title>
        <authorList>
            <person name="He P."/>
            <person name="Hao K."/>
            <person name="Blom J."/>
            <person name="Ruckert C."/>
            <person name="Vater J."/>
            <person name="Mao Z."/>
            <person name="Wu Y."/>
            <person name="Hou M."/>
            <person name="He P."/>
            <person name="He Y."/>
            <person name="Borriss R."/>
        </authorList>
    </citation>
    <scope>NUCLEOTIDE SEQUENCE [LARGE SCALE GENOMIC DNA]</scope>
    <source>
        <strain evidence="3">Y2</strain>
    </source>
</reference>
<dbReference type="Gene3D" id="2.40.128.630">
    <property type="match status" value="1"/>
</dbReference>
<dbReference type="Proteomes" id="UP000002878">
    <property type="component" value="Chromosome"/>
</dbReference>
<evidence type="ECO:0000259" key="2">
    <source>
        <dbReference type="Pfam" id="PF13360"/>
    </source>
</evidence>
<keyword evidence="1" id="KW-0732">Signal</keyword>
<dbReference type="HOGENOM" id="CLU_027480_4_3_9"/>
<proteinExistence type="predicted"/>
<dbReference type="EC" id="6.6.1.2" evidence="3"/>
<evidence type="ECO:0000313" key="3">
    <source>
        <dbReference type="EMBL" id="AFJ64215.1"/>
    </source>
</evidence>
<dbReference type="RefSeq" id="WP_014722058.1">
    <property type="nucleotide sequence ID" value="NC_017061.1"/>
</dbReference>
<feature type="signal peptide" evidence="1">
    <location>
        <begin position="1"/>
        <end position="18"/>
    </location>
</feature>
<dbReference type="InterPro" id="IPR018391">
    <property type="entry name" value="PQQ_b-propeller_rpt"/>
</dbReference>
<gene>
    <name evidence="3" type="primary">yxaL</name>
    <name evidence="3" type="ORF">MUS_4382</name>
</gene>
<protein>
    <submittedName>
        <fullName evidence="3">Cobaltochelatase</fullName>
        <ecNumber evidence="3">6.6.1.2</ecNumber>
    </submittedName>
</protein>
<dbReference type="Gene3D" id="2.40.10.480">
    <property type="match status" value="2"/>
</dbReference>
<feature type="domain" description="Pyrrolo-quinoline quinone repeat" evidence="2">
    <location>
        <begin position="75"/>
        <end position="283"/>
    </location>
</feature>
<dbReference type="Gene3D" id="2.130.10.10">
    <property type="entry name" value="YVTN repeat-like/Quinoprotein amine dehydrogenase"/>
    <property type="match status" value="1"/>
</dbReference>
<dbReference type="SMART" id="SM00564">
    <property type="entry name" value="PQQ"/>
    <property type="match status" value="8"/>
</dbReference>
<dbReference type="SUPFAM" id="SSF50998">
    <property type="entry name" value="Quinoprotein alcohol dehydrogenase-like"/>
    <property type="match status" value="2"/>
</dbReference>
<dbReference type="KEGG" id="bqy:MUS_4382"/>
<name>I2CC41_BACAY</name>
<evidence type="ECO:0000313" key="4">
    <source>
        <dbReference type="Proteomes" id="UP000002878"/>
    </source>
</evidence>
<dbReference type="AlphaFoldDB" id="I2CC41"/>
<evidence type="ECO:0000256" key="1">
    <source>
        <dbReference type="SAM" id="SignalP"/>
    </source>
</evidence>
<keyword evidence="3" id="KW-0436">Ligase</keyword>
<dbReference type="InterPro" id="IPR011047">
    <property type="entry name" value="Quinoprotein_ADH-like_sf"/>
</dbReference>
<dbReference type="InterPro" id="IPR002372">
    <property type="entry name" value="PQQ_rpt_dom"/>
</dbReference>
<accession>I2CC41</accession>
<dbReference type="Pfam" id="PF13360">
    <property type="entry name" value="PQQ_2"/>
    <property type="match status" value="1"/>
</dbReference>
<organism evidence="3 4">
    <name type="scientific">Bacillus amyloliquefaciens (strain Y2)</name>
    <name type="common">Bacillus amyloliquefaciens subsp. plantarum (strain B9601-Y2)</name>
    <dbReference type="NCBI Taxonomy" id="1155777"/>
    <lineage>
        <taxon>Bacteria</taxon>
        <taxon>Bacillati</taxon>
        <taxon>Bacillota</taxon>
        <taxon>Bacilli</taxon>
        <taxon>Bacillales</taxon>
        <taxon>Bacillaceae</taxon>
        <taxon>Bacillus</taxon>
        <taxon>Bacillus amyloliquefaciens group</taxon>
    </lineage>
</organism>
<dbReference type="InterPro" id="IPR015943">
    <property type="entry name" value="WD40/YVTN_repeat-like_dom_sf"/>
</dbReference>
<dbReference type="PANTHER" id="PTHR34512">
    <property type="entry name" value="CELL SURFACE PROTEIN"/>
    <property type="match status" value="1"/>
</dbReference>
<dbReference type="EMBL" id="CP003332">
    <property type="protein sequence ID" value="AFJ64215.1"/>
    <property type="molecule type" value="Genomic_DNA"/>
</dbReference>
<sequence>MKTLAAGAAVAAALSVGAVSDLPGAKWLHPAAAQAAETVFKQNHAASGFLAGRYDAQAMSPTMFNWSRESRFTSTADGALKWEKNVPANPQNGAGAAVDGDGTVFIQSKDGKLTAYHPDGTVKWVTENLGTTYTLTPVLGTNGVIYLPSHDKKLYFIDKETGNILTSVPLSGAPSSDAAIGSDGTLYVSTLDNYIYAIKPTSPSTWTQKWKFKTNGVVGSAPVLASNGTLYTATYNNIFYAINSGTGQVKWSKTTSNGFKGYPVIDRDGTVYAGNQDGNLYAYTSTGAVKWTFPLNGFSSSSLAIDHNGNVYIGSGSGELFSISKTGNMNWSFYTDGPVRTAPLIDADGNVYFGSDDKNVYAVDADGNEKWRYQTDSNVISSPVLAEDGTLYVGTYTKLLAFGAKNNKKESASSARILFLFRGLNKYAFFMRKFFKAVHTVI</sequence>
<dbReference type="GO" id="GO:0051116">
    <property type="term" value="F:cobaltochelatase activity"/>
    <property type="evidence" value="ECO:0007669"/>
    <property type="project" value="UniProtKB-EC"/>
</dbReference>
<feature type="chain" id="PRO_5038478398" evidence="1">
    <location>
        <begin position="19"/>
        <end position="442"/>
    </location>
</feature>
<dbReference type="PANTHER" id="PTHR34512:SF30">
    <property type="entry name" value="OUTER MEMBRANE PROTEIN ASSEMBLY FACTOR BAMB"/>
    <property type="match status" value="1"/>
</dbReference>